<comment type="caution">
    <text evidence="2">The sequence shown here is derived from an EMBL/GenBank/DDBJ whole genome shotgun (WGS) entry which is preliminary data.</text>
</comment>
<evidence type="ECO:0000256" key="1">
    <source>
        <dbReference type="SAM" id="Phobius"/>
    </source>
</evidence>
<keyword evidence="1" id="KW-0812">Transmembrane</keyword>
<sequence length="160" mass="17498">MKKRTLVLLALVPVAVGVVVNFTLFVPVVGPLLFFLLPLATTVFWVYLGGRYACAGWNAPCAILIGNAMGLLSLAVYVWQYVLLPDENVNLFLAAASQMFSAATPTYLFGRLAMLFESQPNYIGEATALALQVIAVLYMIAVFGFGYVWEKKKAVHSQLD</sequence>
<organism evidence="2 3">
    <name type="scientific">Allofournierella massiliensis</name>
    <dbReference type="NCBI Taxonomy" id="1650663"/>
    <lineage>
        <taxon>Bacteria</taxon>
        <taxon>Bacillati</taxon>
        <taxon>Bacillota</taxon>
        <taxon>Clostridia</taxon>
        <taxon>Eubacteriales</taxon>
        <taxon>Oscillospiraceae</taxon>
        <taxon>Allofournierella</taxon>
    </lineage>
</organism>
<keyword evidence="1" id="KW-1133">Transmembrane helix</keyword>
<reference evidence="2 3" key="2">
    <citation type="submission" date="2023-06" db="EMBL/GenBank/DDBJ databases">
        <title>Identification and characterization of horizontal gene transfer across gut microbiota members of farm animals based on homology search.</title>
        <authorList>
            <person name="Schwarzerova J."/>
            <person name="Nykrynova M."/>
            <person name="Jureckova K."/>
            <person name="Cejkova D."/>
            <person name="Rychlik I."/>
        </authorList>
    </citation>
    <scope>NUCLEOTIDE SEQUENCE [LARGE SCALE GENOMIC DNA]</scope>
    <source>
        <strain evidence="2 3">ET340</strain>
    </source>
</reference>
<reference evidence="2 3" key="3">
    <citation type="submission" date="2023-06" db="EMBL/GenBank/DDBJ databases">
        <authorList>
            <person name="Zeman M."/>
            <person name="Kubasova T."/>
            <person name="Jahodarova E."/>
            <person name="Nykrynova M."/>
            <person name="Rychlik I."/>
        </authorList>
    </citation>
    <scope>NUCLEOTIDE SEQUENCE [LARGE SCALE GENOMIC DNA]</scope>
    <source>
        <strain evidence="2 3">ET340</strain>
    </source>
</reference>
<protein>
    <submittedName>
        <fullName evidence="2">Uncharacterized protein</fullName>
    </submittedName>
</protein>
<feature type="transmembrane region" description="Helical" evidence="1">
    <location>
        <begin position="122"/>
        <end position="149"/>
    </location>
</feature>
<name>A0ABT7UT66_9FIRM</name>
<feature type="transmembrane region" description="Helical" evidence="1">
    <location>
        <begin position="60"/>
        <end position="79"/>
    </location>
</feature>
<dbReference type="RefSeq" id="WP_289600478.1">
    <property type="nucleotide sequence ID" value="NZ_JAUDCL010000027.1"/>
</dbReference>
<keyword evidence="1" id="KW-0472">Membrane</keyword>
<proteinExistence type="predicted"/>
<dbReference type="Proteomes" id="UP001529380">
    <property type="component" value="Unassembled WGS sequence"/>
</dbReference>
<gene>
    <name evidence="2" type="ORF">QUW08_12430</name>
</gene>
<evidence type="ECO:0000313" key="2">
    <source>
        <dbReference type="EMBL" id="MDM8202091.1"/>
    </source>
</evidence>
<evidence type="ECO:0000313" key="3">
    <source>
        <dbReference type="Proteomes" id="UP001529380"/>
    </source>
</evidence>
<reference evidence="3" key="1">
    <citation type="submission" date="2023-06" db="EMBL/GenBank/DDBJ databases">
        <title>Identification and characterization of horizontal gene transfer across gut microbiota members of farm animals based on homology search.</title>
        <authorList>
            <person name="Zeman M."/>
            <person name="Kubasova T."/>
            <person name="Jahodarova E."/>
            <person name="Nykrynova M."/>
            <person name="Rychlik I."/>
        </authorList>
    </citation>
    <scope>NUCLEOTIDE SEQUENCE [LARGE SCALE GENOMIC DNA]</scope>
    <source>
        <strain evidence="3">ET340</strain>
    </source>
</reference>
<accession>A0ABT7UT66</accession>
<dbReference type="EMBL" id="JAUDCL010000027">
    <property type="protein sequence ID" value="MDM8202091.1"/>
    <property type="molecule type" value="Genomic_DNA"/>
</dbReference>
<feature type="transmembrane region" description="Helical" evidence="1">
    <location>
        <begin position="27"/>
        <end position="48"/>
    </location>
</feature>
<keyword evidence="3" id="KW-1185">Reference proteome</keyword>